<protein>
    <submittedName>
        <fullName evidence="3">Uncharacterized protein</fullName>
    </submittedName>
</protein>
<dbReference type="EMBL" id="QEOB01000012">
    <property type="protein sequence ID" value="PVX79896.1"/>
    <property type="molecule type" value="Genomic_DNA"/>
</dbReference>
<organism evidence="3 4">
    <name type="scientific">Paraburkholderia unamae</name>
    <dbReference type="NCBI Taxonomy" id="219649"/>
    <lineage>
        <taxon>Bacteria</taxon>
        <taxon>Pseudomonadati</taxon>
        <taxon>Pseudomonadota</taxon>
        <taxon>Betaproteobacteria</taxon>
        <taxon>Burkholderiales</taxon>
        <taxon>Burkholderiaceae</taxon>
        <taxon>Paraburkholderia</taxon>
    </lineage>
</organism>
<reference evidence="3 4" key="1">
    <citation type="submission" date="2018-05" db="EMBL/GenBank/DDBJ databases">
        <title>Genomic Encyclopedia of Type Strains, Phase IV (KMG-V): Genome sequencing to study the core and pangenomes of soil and plant-associated prokaryotes.</title>
        <authorList>
            <person name="Whitman W."/>
        </authorList>
    </citation>
    <scope>NUCLEOTIDE SEQUENCE [LARGE SCALE GENOMIC DNA]</scope>
    <source>
        <strain evidence="3 4">SCZa-39</strain>
    </source>
</reference>
<feature type="chain" id="PRO_5047545241" evidence="2">
    <location>
        <begin position="29"/>
        <end position="149"/>
    </location>
</feature>
<keyword evidence="4" id="KW-1185">Reference proteome</keyword>
<evidence type="ECO:0000313" key="4">
    <source>
        <dbReference type="Proteomes" id="UP000245712"/>
    </source>
</evidence>
<evidence type="ECO:0000313" key="3">
    <source>
        <dbReference type="EMBL" id="PVX79896.1"/>
    </source>
</evidence>
<evidence type="ECO:0000256" key="2">
    <source>
        <dbReference type="SAM" id="SignalP"/>
    </source>
</evidence>
<feature type="signal peptide" evidence="2">
    <location>
        <begin position="1"/>
        <end position="28"/>
    </location>
</feature>
<keyword evidence="2" id="KW-0732">Signal</keyword>
<name>A0ABX5KHV6_9BURK</name>
<proteinExistence type="predicted"/>
<feature type="compositionally biased region" description="Polar residues" evidence="1">
    <location>
        <begin position="63"/>
        <end position="72"/>
    </location>
</feature>
<accession>A0ABX5KHV6</accession>
<evidence type="ECO:0000256" key="1">
    <source>
        <dbReference type="SAM" id="MobiDB-lite"/>
    </source>
</evidence>
<feature type="region of interest" description="Disordered" evidence="1">
    <location>
        <begin position="35"/>
        <end position="119"/>
    </location>
</feature>
<dbReference type="Proteomes" id="UP000245712">
    <property type="component" value="Unassembled WGS sequence"/>
</dbReference>
<comment type="caution">
    <text evidence="3">The sequence shown here is derived from an EMBL/GenBank/DDBJ whole genome shotgun (WGS) entry which is preliminary data.</text>
</comment>
<sequence length="149" mass="16163">MRPDFSRKPWLLIGKAFVCLCVSGSAAAQSYGDLESIRNSSPGTYGRGTDPTRAPHAPRQDHTGSFSSQFNQGMAKGERQTQQQRETSAADAMRTQNMIDRPRSSARAPGARGNDRAAVHFDNHGPMACKADPLTHRYECGAVGKEAAR</sequence>
<gene>
    <name evidence="3" type="ORF">C7402_11283</name>
</gene>